<dbReference type="RefSeq" id="WP_304447790.1">
    <property type="nucleotide sequence ID" value="NZ_JARRAH010000001.1"/>
</dbReference>
<dbReference type="Proteomes" id="UP001596406">
    <property type="component" value="Unassembled WGS sequence"/>
</dbReference>
<sequence length="309" mass="32740">MPHLHETSAAASGERWVIRDDEDPPTAGAIQVTPHGQRLLADAGFVDADYLDPTVVAALTALDVLYTVDGSCPTDVVTSTETPRTVDRRAALACLLVESYPPTDLVADAALVDLFGSLGALDRSTLEPFIEACCAGTPFDAPTLLDADAALTEFARSHPPAEHNPALLALFVHVAWSTAYGKTVLYLDVAAGPTTDCLCRIGEYDYFVDGEDLWSDGLAHPLRETIPGSPLFGALTRTARADVRTFFGRVVAALARAQADRTLARVDSPLSDLFRTGLAGAGLDVVALPAPTDAPAPTLEWDLRGETDD</sequence>
<evidence type="ECO:0000256" key="1">
    <source>
        <dbReference type="SAM" id="MobiDB-lite"/>
    </source>
</evidence>
<dbReference type="EMBL" id="JBHSXM010000001">
    <property type="protein sequence ID" value="MFC6836097.1"/>
    <property type="molecule type" value="Genomic_DNA"/>
</dbReference>
<evidence type="ECO:0000313" key="3">
    <source>
        <dbReference type="Proteomes" id="UP001596406"/>
    </source>
</evidence>
<evidence type="ECO:0000313" key="2">
    <source>
        <dbReference type="EMBL" id="MFC6836097.1"/>
    </source>
</evidence>
<protein>
    <submittedName>
        <fullName evidence="2">Uncharacterized protein</fullName>
    </submittedName>
</protein>
<proteinExistence type="predicted"/>
<organism evidence="2 3">
    <name type="scientific">Halomarina ordinaria</name>
    <dbReference type="NCBI Taxonomy" id="3033939"/>
    <lineage>
        <taxon>Archaea</taxon>
        <taxon>Methanobacteriati</taxon>
        <taxon>Methanobacteriota</taxon>
        <taxon>Stenosarchaea group</taxon>
        <taxon>Halobacteria</taxon>
        <taxon>Halobacteriales</taxon>
        <taxon>Natronomonadaceae</taxon>
        <taxon>Halomarina</taxon>
    </lineage>
</organism>
<feature type="region of interest" description="Disordered" evidence="1">
    <location>
        <begin position="1"/>
        <end position="26"/>
    </location>
</feature>
<keyword evidence="3" id="KW-1185">Reference proteome</keyword>
<dbReference type="AlphaFoldDB" id="A0ABD5UA67"/>
<reference evidence="2 3" key="1">
    <citation type="journal article" date="2019" name="Int. J. Syst. Evol. Microbiol.">
        <title>The Global Catalogue of Microorganisms (GCM) 10K type strain sequencing project: providing services to taxonomists for standard genome sequencing and annotation.</title>
        <authorList>
            <consortium name="The Broad Institute Genomics Platform"/>
            <consortium name="The Broad Institute Genome Sequencing Center for Infectious Disease"/>
            <person name="Wu L."/>
            <person name="Ma J."/>
        </authorList>
    </citation>
    <scope>NUCLEOTIDE SEQUENCE [LARGE SCALE GENOMIC DNA]</scope>
    <source>
        <strain evidence="2 3">PSRA2</strain>
    </source>
</reference>
<comment type="caution">
    <text evidence="2">The sequence shown here is derived from an EMBL/GenBank/DDBJ whole genome shotgun (WGS) entry which is preliminary data.</text>
</comment>
<gene>
    <name evidence="2" type="ORF">ACFQHK_06200</name>
</gene>
<accession>A0ABD5UA67</accession>
<name>A0ABD5UA67_9EURY</name>